<dbReference type="WBParaSite" id="EVEC_0000837101-mRNA-1">
    <property type="protein sequence ID" value="EVEC_0000837101-mRNA-1"/>
    <property type="gene ID" value="EVEC_0000837101"/>
</dbReference>
<keyword evidence="8 9" id="KW-0472">Membrane</keyword>
<keyword evidence="7 9" id="KW-0333">Golgi apparatus</keyword>
<sequence length="777" mass="87600">MVYGGRTGVPLILGLFVGVIFSLSMFPYDELVSLPSCPIPESSMSDDEDSTEHWKVVVKKVSKPPNTQSQVTKVARARFAATELGIREKLVVIMLSQSSLSVALNNSIGLHVPRLHLFADSSRLDAELASLPNLTPYRANGQHAHVAILNSIFNLTLHENYDWFFLMPDTTYVNPFELMRFVNHVNWNRRVAIGKQAKSPNENKCLFQAGILLSNPAMQFLIQQRHLCNSIITNSDQGAFEMCIHHATNLSCITSYQGRDYNWWKVDEMSSASGADGSVAIHDTVTLWSKSEEFNKSLSVSPLLSEADAHALHEHFVRVELSKIDEQILGLVEEIGAMGDEIADGPTWPVGIAPYSKPPNRYQVLKWQYFTEDKIFENEPNQNVYDLEGDDKEDVEEVLRAAKTFAESYGGPACGMTFIEMRNGYRAFDPMRGMDYMIDLKYRNSDDEVLFHRIHLNRPIVHTQLMHQVPYVKEDTDLTIVVPVGSMAEVTPARRLLARHARLCQTYAGDPRQTRVVVAVRSITAVASRLINNDLVELKNRCKASRTETMLLALKPTSHQVLSAAALDEAVDHFGQNMIYLLLSPHADIQREFLDRVRINTIKHFQVFFPLPFLEYHFQIVNASEVLQAKAGSKSTSKSEIKSAEEIRLGLKTFMKHQNAVSRGNKLLVVHKDQGHFDPTDFSVCSLYGADFIRVRSRLKEDKLLLDLSSLFLGQSEVHLMRAVEPALRLRYHDHICSSHLVPADYERCLLSKVEGLATKPQLASLLLHDGFEDSTI</sequence>
<dbReference type="STRING" id="51028.A0A0N4VCR7"/>
<organism evidence="12">
    <name type="scientific">Enterobius vermicularis</name>
    <name type="common">Human pinworm</name>
    <dbReference type="NCBI Taxonomy" id="51028"/>
    <lineage>
        <taxon>Eukaryota</taxon>
        <taxon>Metazoa</taxon>
        <taxon>Ecdysozoa</taxon>
        <taxon>Nematoda</taxon>
        <taxon>Chromadorea</taxon>
        <taxon>Rhabditida</taxon>
        <taxon>Spirurina</taxon>
        <taxon>Oxyuridomorpha</taxon>
        <taxon>Oxyuroidea</taxon>
        <taxon>Oxyuridae</taxon>
        <taxon>Enterobius</taxon>
    </lineage>
</organism>
<dbReference type="PANTHER" id="PTHR12369:SF13">
    <property type="entry name" value="HEXOSYLTRANSFERASE"/>
    <property type="match status" value="1"/>
</dbReference>
<dbReference type="GO" id="GO:0047238">
    <property type="term" value="F:glucuronosyl-N-acetylgalactosaminyl-proteoglycan 4-beta-N-acetylgalactosaminyltransferase activity"/>
    <property type="evidence" value="ECO:0007669"/>
    <property type="project" value="TreeGrafter"/>
</dbReference>
<keyword evidence="4 9" id="KW-0812">Transmembrane</keyword>
<keyword evidence="5 9" id="KW-0735">Signal-anchor</keyword>
<dbReference type="EMBL" id="UXUI01009127">
    <property type="protein sequence ID" value="VDD93104.1"/>
    <property type="molecule type" value="Genomic_DNA"/>
</dbReference>
<evidence type="ECO:0000256" key="6">
    <source>
        <dbReference type="ARBA" id="ARBA00022989"/>
    </source>
</evidence>
<reference evidence="12" key="1">
    <citation type="submission" date="2017-02" db="UniProtKB">
        <authorList>
            <consortium name="WormBaseParasite"/>
        </authorList>
    </citation>
    <scope>IDENTIFICATION</scope>
</reference>
<proteinExistence type="inferred from homology"/>
<dbReference type="PANTHER" id="PTHR12369">
    <property type="entry name" value="CHONDROITIN SYNTHASE"/>
    <property type="match status" value="1"/>
</dbReference>
<evidence type="ECO:0000256" key="7">
    <source>
        <dbReference type="ARBA" id="ARBA00023034"/>
    </source>
</evidence>
<protein>
    <recommendedName>
        <fullName evidence="9">Hexosyltransferase</fullName>
        <ecNumber evidence="9">2.4.1.-</ecNumber>
    </recommendedName>
</protein>
<dbReference type="Proteomes" id="UP000274131">
    <property type="component" value="Unassembled WGS sequence"/>
</dbReference>
<accession>A0A0N4VCR7</accession>
<dbReference type="OrthoDB" id="9985088at2759"/>
<keyword evidence="11" id="KW-1185">Reference proteome</keyword>
<keyword evidence="3 9" id="KW-0808">Transferase</keyword>
<reference evidence="10 11" key="2">
    <citation type="submission" date="2018-10" db="EMBL/GenBank/DDBJ databases">
        <authorList>
            <consortium name="Pathogen Informatics"/>
        </authorList>
    </citation>
    <scope>NUCLEOTIDE SEQUENCE [LARGE SCALE GENOMIC DNA]</scope>
</reference>
<evidence type="ECO:0000313" key="10">
    <source>
        <dbReference type="EMBL" id="VDD93104.1"/>
    </source>
</evidence>
<evidence type="ECO:0000256" key="8">
    <source>
        <dbReference type="ARBA" id="ARBA00023136"/>
    </source>
</evidence>
<evidence type="ECO:0000256" key="3">
    <source>
        <dbReference type="ARBA" id="ARBA00022679"/>
    </source>
</evidence>
<evidence type="ECO:0000313" key="12">
    <source>
        <dbReference type="WBParaSite" id="EVEC_0000837101-mRNA-1"/>
    </source>
</evidence>
<evidence type="ECO:0000256" key="2">
    <source>
        <dbReference type="ARBA" id="ARBA00009239"/>
    </source>
</evidence>
<dbReference type="InterPro" id="IPR008428">
    <property type="entry name" value="Chond_GalNAc"/>
</dbReference>
<evidence type="ECO:0000313" key="11">
    <source>
        <dbReference type="Proteomes" id="UP000274131"/>
    </source>
</evidence>
<evidence type="ECO:0000256" key="9">
    <source>
        <dbReference type="RuleBase" id="RU364016"/>
    </source>
</evidence>
<evidence type="ECO:0000256" key="1">
    <source>
        <dbReference type="ARBA" id="ARBA00004447"/>
    </source>
</evidence>
<dbReference type="GO" id="GO:0032580">
    <property type="term" value="C:Golgi cisterna membrane"/>
    <property type="evidence" value="ECO:0007669"/>
    <property type="project" value="UniProtKB-SubCell"/>
</dbReference>
<dbReference type="AlphaFoldDB" id="A0A0N4VCR7"/>
<dbReference type="InterPro" id="IPR051227">
    <property type="entry name" value="CS_glycosyltransferase"/>
</dbReference>
<gene>
    <name evidence="10" type="ORF">EVEC_LOCUS7855</name>
</gene>
<evidence type="ECO:0000256" key="5">
    <source>
        <dbReference type="ARBA" id="ARBA00022968"/>
    </source>
</evidence>
<comment type="subcellular location">
    <subcellularLocation>
        <location evidence="1 9">Golgi apparatus</location>
        <location evidence="1 9">Golgi stack membrane</location>
        <topology evidence="1 9">Single-pass type II membrane protein</topology>
    </subcellularLocation>
</comment>
<feature type="transmembrane region" description="Helical" evidence="9">
    <location>
        <begin position="7"/>
        <end position="28"/>
    </location>
</feature>
<evidence type="ECO:0000256" key="4">
    <source>
        <dbReference type="ARBA" id="ARBA00022692"/>
    </source>
</evidence>
<dbReference type="EC" id="2.4.1.-" evidence="9"/>
<dbReference type="Gene3D" id="3.90.550.50">
    <property type="match status" value="1"/>
</dbReference>
<comment type="similarity">
    <text evidence="2 9">Belongs to the chondroitin N-acetylgalactosaminyltransferase family.</text>
</comment>
<keyword evidence="6 9" id="KW-1133">Transmembrane helix</keyword>
<dbReference type="Pfam" id="PF05679">
    <property type="entry name" value="CHGN"/>
    <property type="match status" value="1"/>
</dbReference>
<name>A0A0N4VCR7_ENTVE</name>